<reference evidence="1 2" key="1">
    <citation type="submission" date="2020-03" db="EMBL/GenBank/DDBJ databases">
        <title>Whole genome shotgun sequence of Phytohabitans suffuscus NBRC 105367.</title>
        <authorList>
            <person name="Komaki H."/>
            <person name="Tamura T."/>
        </authorList>
    </citation>
    <scope>NUCLEOTIDE SEQUENCE [LARGE SCALE GENOMIC DNA]</scope>
    <source>
        <strain evidence="1 2">NBRC 105367</strain>
    </source>
</reference>
<dbReference type="EMBL" id="AP022871">
    <property type="protein sequence ID" value="BCB84132.1"/>
    <property type="molecule type" value="Genomic_DNA"/>
</dbReference>
<dbReference type="Gene3D" id="3.40.50.1010">
    <property type="entry name" value="5'-nuclease"/>
    <property type="match status" value="1"/>
</dbReference>
<reference evidence="1 2" key="2">
    <citation type="submission" date="2020-03" db="EMBL/GenBank/DDBJ databases">
        <authorList>
            <person name="Ichikawa N."/>
            <person name="Kimura A."/>
            <person name="Kitahashi Y."/>
            <person name="Uohara A."/>
        </authorList>
    </citation>
    <scope>NUCLEOTIDE SEQUENCE [LARGE SCALE GENOMIC DNA]</scope>
    <source>
        <strain evidence="1 2">NBRC 105367</strain>
    </source>
</reference>
<gene>
    <name evidence="1" type="ORF">Psuf_014450</name>
</gene>
<dbReference type="KEGG" id="psuu:Psuf_014450"/>
<dbReference type="CDD" id="cd18722">
    <property type="entry name" value="PIN_NicB-like"/>
    <property type="match status" value="1"/>
</dbReference>
<sequence>MPPIPARVGVYIDGYNLYYGARAVCGRGTAGWRWLDLRGLATSLVTAQRGWPGAAIDRIVYCTARINAVSNPSGAADQDRYLKALVAAKSIDLIEYGNYVARVKYAPLATRGPNGAPILTRPEWPVKVVSPMAVPGSQALFMVSHFHQEEKGTDVNVATHLMMDVLEERVDGVVVISNDSDLRLPVLTARQRVPVGHVNPRSGLFAGDLAGRNDEGVGNHWWRKLTSADYLSHQLSDPVGGYVKPVGW</sequence>
<name>A0A6F8YDF5_9ACTN</name>
<keyword evidence="2" id="KW-1185">Reference proteome</keyword>
<evidence type="ECO:0000313" key="1">
    <source>
        <dbReference type="EMBL" id="BCB84132.1"/>
    </source>
</evidence>
<proteinExistence type="predicted"/>
<dbReference type="AlphaFoldDB" id="A0A6F8YDF5"/>
<dbReference type="RefSeq" id="WP_173155175.1">
    <property type="nucleotide sequence ID" value="NZ_AP022871.1"/>
</dbReference>
<evidence type="ECO:0000313" key="2">
    <source>
        <dbReference type="Proteomes" id="UP000503011"/>
    </source>
</evidence>
<organism evidence="1 2">
    <name type="scientific">Phytohabitans suffuscus</name>
    <dbReference type="NCBI Taxonomy" id="624315"/>
    <lineage>
        <taxon>Bacteria</taxon>
        <taxon>Bacillati</taxon>
        <taxon>Actinomycetota</taxon>
        <taxon>Actinomycetes</taxon>
        <taxon>Micromonosporales</taxon>
        <taxon>Micromonosporaceae</taxon>
    </lineage>
</organism>
<accession>A0A6F8YDF5</accession>
<protein>
    <submittedName>
        <fullName evidence="1">Uncharacterized protein</fullName>
    </submittedName>
</protein>
<dbReference type="Proteomes" id="UP000503011">
    <property type="component" value="Chromosome"/>
</dbReference>